<accession>A0A9P4IAR3</accession>
<sequence length="73" mass="7981">MAAETVFSLVSIILIVLLILKQWSKTMVGSGVEFRIGGLRANVMLQAEAVVKPITITIHTGSKEKDVRIVDDE</sequence>
<dbReference type="EMBL" id="ML978130">
    <property type="protein sequence ID" value="KAF2095820.1"/>
    <property type="molecule type" value="Genomic_DNA"/>
</dbReference>
<protein>
    <submittedName>
        <fullName evidence="2">Uncharacterized protein</fullName>
    </submittedName>
</protein>
<evidence type="ECO:0000313" key="3">
    <source>
        <dbReference type="Proteomes" id="UP000799772"/>
    </source>
</evidence>
<keyword evidence="1" id="KW-0472">Membrane</keyword>
<comment type="caution">
    <text evidence="2">The sequence shown here is derived from an EMBL/GenBank/DDBJ whole genome shotgun (WGS) entry which is preliminary data.</text>
</comment>
<gene>
    <name evidence="2" type="ORF">NA57DRAFT_78598</name>
</gene>
<keyword evidence="1" id="KW-0812">Transmembrane</keyword>
<keyword evidence="1" id="KW-1133">Transmembrane helix</keyword>
<dbReference type="Proteomes" id="UP000799772">
    <property type="component" value="Unassembled WGS sequence"/>
</dbReference>
<organism evidence="2 3">
    <name type="scientific">Rhizodiscina lignyota</name>
    <dbReference type="NCBI Taxonomy" id="1504668"/>
    <lineage>
        <taxon>Eukaryota</taxon>
        <taxon>Fungi</taxon>
        <taxon>Dikarya</taxon>
        <taxon>Ascomycota</taxon>
        <taxon>Pezizomycotina</taxon>
        <taxon>Dothideomycetes</taxon>
        <taxon>Pleosporomycetidae</taxon>
        <taxon>Aulographales</taxon>
        <taxon>Rhizodiscinaceae</taxon>
        <taxon>Rhizodiscina</taxon>
    </lineage>
</organism>
<dbReference type="AlphaFoldDB" id="A0A9P4IAR3"/>
<evidence type="ECO:0000313" key="2">
    <source>
        <dbReference type="EMBL" id="KAF2095820.1"/>
    </source>
</evidence>
<name>A0A9P4IAR3_9PEZI</name>
<keyword evidence="3" id="KW-1185">Reference proteome</keyword>
<evidence type="ECO:0000256" key="1">
    <source>
        <dbReference type="SAM" id="Phobius"/>
    </source>
</evidence>
<proteinExistence type="predicted"/>
<reference evidence="2" key="1">
    <citation type="journal article" date="2020" name="Stud. Mycol.">
        <title>101 Dothideomycetes genomes: a test case for predicting lifestyles and emergence of pathogens.</title>
        <authorList>
            <person name="Haridas S."/>
            <person name="Albert R."/>
            <person name="Binder M."/>
            <person name="Bloem J."/>
            <person name="Labutti K."/>
            <person name="Salamov A."/>
            <person name="Andreopoulos B."/>
            <person name="Baker S."/>
            <person name="Barry K."/>
            <person name="Bills G."/>
            <person name="Bluhm B."/>
            <person name="Cannon C."/>
            <person name="Castanera R."/>
            <person name="Culley D."/>
            <person name="Daum C."/>
            <person name="Ezra D."/>
            <person name="Gonzalez J."/>
            <person name="Henrissat B."/>
            <person name="Kuo A."/>
            <person name="Liang C."/>
            <person name="Lipzen A."/>
            <person name="Lutzoni F."/>
            <person name="Magnuson J."/>
            <person name="Mondo S."/>
            <person name="Nolan M."/>
            <person name="Ohm R."/>
            <person name="Pangilinan J."/>
            <person name="Park H.-J."/>
            <person name="Ramirez L."/>
            <person name="Alfaro M."/>
            <person name="Sun H."/>
            <person name="Tritt A."/>
            <person name="Yoshinaga Y."/>
            <person name="Zwiers L.-H."/>
            <person name="Turgeon B."/>
            <person name="Goodwin S."/>
            <person name="Spatafora J."/>
            <person name="Crous P."/>
            <person name="Grigoriev I."/>
        </authorList>
    </citation>
    <scope>NUCLEOTIDE SEQUENCE</scope>
    <source>
        <strain evidence="2">CBS 133067</strain>
    </source>
</reference>
<feature type="transmembrane region" description="Helical" evidence="1">
    <location>
        <begin position="6"/>
        <end position="23"/>
    </location>
</feature>